<keyword evidence="12 19" id="KW-0472">Membrane</keyword>
<accession>A0AA39INJ1</accession>
<dbReference type="PROSITE" id="PS00136">
    <property type="entry name" value="SUBTILASE_ASP"/>
    <property type="match status" value="1"/>
</dbReference>
<dbReference type="GO" id="GO:0016409">
    <property type="term" value="F:palmitoyltransferase activity"/>
    <property type="evidence" value="ECO:0007669"/>
    <property type="project" value="InterPro"/>
</dbReference>
<dbReference type="PRINTS" id="PR00723">
    <property type="entry name" value="SUBTILISIN"/>
</dbReference>
<evidence type="ECO:0000259" key="21">
    <source>
        <dbReference type="PROSITE" id="PS51829"/>
    </source>
</evidence>
<dbReference type="InterPro" id="IPR032815">
    <property type="entry name" value="S8_pro-domain"/>
</dbReference>
<evidence type="ECO:0000256" key="16">
    <source>
        <dbReference type="PIRSR" id="PIRSR615500-1"/>
    </source>
</evidence>
<evidence type="ECO:0000256" key="18">
    <source>
        <dbReference type="SAM" id="Coils"/>
    </source>
</evidence>
<keyword evidence="5" id="KW-0165">Cleavage on pair of basic residues</keyword>
<feature type="transmembrane region" description="Helical" evidence="19">
    <location>
        <begin position="808"/>
        <end position="829"/>
    </location>
</feature>
<feature type="domain" description="P/Homo B" evidence="21">
    <location>
        <begin position="479"/>
        <end position="616"/>
    </location>
</feature>
<dbReference type="Gene3D" id="3.40.50.200">
    <property type="entry name" value="Peptidase S8/S53 domain"/>
    <property type="match status" value="1"/>
</dbReference>
<proteinExistence type="inferred from homology"/>
<dbReference type="FunFam" id="3.40.50.200:FF:000001">
    <property type="entry name" value="Furin 2, isoform B"/>
    <property type="match status" value="1"/>
</dbReference>
<dbReference type="Gene3D" id="3.30.70.850">
    <property type="entry name" value="Peptidase S8, pro-domain"/>
    <property type="match status" value="1"/>
</dbReference>
<feature type="transmembrane region" description="Helical" evidence="19">
    <location>
        <begin position="925"/>
        <end position="945"/>
    </location>
</feature>
<evidence type="ECO:0000256" key="17">
    <source>
        <dbReference type="PROSITE-ProRule" id="PRU01240"/>
    </source>
</evidence>
<keyword evidence="18" id="KW-0175">Coiled coil</keyword>
<feature type="coiled-coil region" evidence="18">
    <location>
        <begin position="27"/>
        <end position="54"/>
    </location>
</feature>
<dbReference type="Pfam" id="PF00082">
    <property type="entry name" value="Peptidase_S8"/>
    <property type="match status" value="1"/>
</dbReference>
<keyword evidence="7 20" id="KW-0732">Signal</keyword>
<evidence type="ECO:0000256" key="19">
    <source>
        <dbReference type="SAM" id="Phobius"/>
    </source>
</evidence>
<evidence type="ECO:0000256" key="13">
    <source>
        <dbReference type="ARBA" id="ARBA00023145"/>
    </source>
</evidence>
<evidence type="ECO:0000256" key="12">
    <source>
        <dbReference type="ARBA" id="ARBA00023136"/>
    </source>
</evidence>
<keyword evidence="15" id="KW-0325">Glycoprotein</keyword>
<dbReference type="InterPro" id="IPR022398">
    <property type="entry name" value="Peptidase_S8_His-AS"/>
</dbReference>
<evidence type="ECO:0000256" key="3">
    <source>
        <dbReference type="ARBA" id="ARBA00005325"/>
    </source>
</evidence>
<dbReference type="PROSITE" id="PS00138">
    <property type="entry name" value="SUBTILASE_SER"/>
    <property type="match status" value="1"/>
</dbReference>
<dbReference type="PROSITE" id="PS50216">
    <property type="entry name" value="DHHC"/>
    <property type="match status" value="1"/>
</dbReference>
<dbReference type="InterPro" id="IPR023827">
    <property type="entry name" value="Peptidase_S8_Asp-AS"/>
</dbReference>
<comment type="subcellular location">
    <subcellularLocation>
        <location evidence="2">Membrane</location>
        <topology evidence="2">Multi-pass membrane protein</topology>
    </subcellularLocation>
</comment>
<dbReference type="GO" id="GO:0016020">
    <property type="term" value="C:membrane"/>
    <property type="evidence" value="ECO:0007669"/>
    <property type="project" value="UniProtKB-SubCell"/>
</dbReference>
<dbReference type="InterPro" id="IPR002884">
    <property type="entry name" value="P_dom"/>
</dbReference>
<keyword evidence="10" id="KW-0106">Calcium</keyword>
<evidence type="ECO:0000256" key="14">
    <source>
        <dbReference type="ARBA" id="ARBA00023157"/>
    </source>
</evidence>
<comment type="cofactor">
    <cofactor evidence="1">
        <name>Ca(2+)</name>
        <dbReference type="ChEBI" id="CHEBI:29108"/>
    </cofactor>
</comment>
<evidence type="ECO:0000256" key="8">
    <source>
        <dbReference type="ARBA" id="ARBA00022801"/>
    </source>
</evidence>
<dbReference type="InterPro" id="IPR015500">
    <property type="entry name" value="Peptidase_S8_subtilisin-rel"/>
</dbReference>
<dbReference type="InterPro" id="IPR023828">
    <property type="entry name" value="Peptidase_S8_Ser-AS"/>
</dbReference>
<reference evidence="22" key="1">
    <citation type="submission" date="2023-06" db="EMBL/GenBank/DDBJ databases">
        <title>Genomic analysis of the entomopathogenic nematode Steinernema hermaphroditum.</title>
        <authorList>
            <person name="Schwarz E.M."/>
            <person name="Heppert J.K."/>
            <person name="Baniya A."/>
            <person name="Schwartz H.T."/>
            <person name="Tan C.-H."/>
            <person name="Antoshechkin I."/>
            <person name="Sternberg P.W."/>
            <person name="Goodrich-Blair H."/>
            <person name="Dillman A.R."/>
        </authorList>
    </citation>
    <scope>NUCLEOTIDE SEQUENCE</scope>
    <source>
        <strain evidence="22">PS9179</strain>
        <tissue evidence="22">Whole animal</tissue>
    </source>
</reference>
<evidence type="ECO:0000256" key="11">
    <source>
        <dbReference type="ARBA" id="ARBA00022989"/>
    </source>
</evidence>
<evidence type="ECO:0000256" key="6">
    <source>
        <dbReference type="ARBA" id="ARBA00022692"/>
    </source>
</evidence>
<dbReference type="EMBL" id="JAUCMV010000001">
    <property type="protein sequence ID" value="KAK0426881.1"/>
    <property type="molecule type" value="Genomic_DNA"/>
</dbReference>
<dbReference type="PROSITE" id="PS00137">
    <property type="entry name" value="SUBTILASE_HIS"/>
    <property type="match status" value="1"/>
</dbReference>
<feature type="active site" description="Charge relay system" evidence="16 17">
    <location>
        <position position="402"/>
    </location>
</feature>
<dbReference type="GO" id="GO:0012505">
    <property type="term" value="C:endomembrane system"/>
    <property type="evidence" value="ECO:0007669"/>
    <property type="project" value="UniProtKB-ARBA"/>
</dbReference>
<keyword evidence="13" id="KW-0865">Zymogen</keyword>
<keyword evidence="6 19" id="KW-0812">Transmembrane</keyword>
<gene>
    <name evidence="22" type="ORF">QR680_009947</name>
</gene>
<sequence length="1073" mass="120377">MIVAKFVFWLSVILAVVEASPNPSISLQSLDRELDDLLAQLLKIRNRLKEVKSQEGPTQYTNEWVVEIFGGPKVASNVAQVSGYSFEGAVRGFNDLYKFRRRRRTKRAAEGLTRRLRSLPAVKWVEQQRIRRRAKRTVTNMQFNDPLWDKQWQLHERRDNSSGQVVGMNIQEAWTRGYTGKGVVVSILDDGIEHTHTDLKENYDPEASYDLNDDDFDPTPTNDEYNKHGTRCAGEVVMAANNSKCGVGVAFGAKVGGIRMLDGKITDRIESEALSYRLDHIDIYSASWGPNDDGKTVEGPGTLAASAIRKGIEQGRGGKGAIYVWASGNGGINDDDCNCDGYTDSIHTFSVSSAAEDGTFPWYGEKCASTLTTTYSTGSNKSRMVMTTDLNDQCATDHSGTSASAPIAAGIIALGLEANPNLTWRDVQHIAVWTSAPEPLVANNDGWHMNGAGFYVNSKFGFGMMNALAFVSAAEKWATVPQQRVCTTVFPKFRKRSVNNQIGATVQFKTDGCKGQDNEINFIEHVQLVVDIEHELRGHLAIWLVSPSKTRTQLLSVRREDTSPAGFRHWPFMSVHNWGERPQGVWELQVEDLSGLITSSGVLNNLSLVIYGTKEQPAHYSQPRNYTVTVSPLERYKTRRQAADQRTLMMNRGKRIIENKGAGASGAELDRIVRTLDIQRQMRRKRSTNEAYVVDDFFKAYLRGLAVLRIYFRPTKPGEGQKEEKLTQKSLQYACSSLQMIHNEQPTDLSLSVCLSSATILQTGRPSSLVPCLLCRSVGCSESMACDKFIQWLEDDFAPWIERVLEPVPFIFINFLLVVVFVFEFFIVLPNEIALRGIVVGTGLAAIGVYFFVNIFYHLYKTAFTDPGRVPKDNRSPSCDKCVNHKPYGSHHCRTCDKCVLRMDHHCLFIGACIGLYNHRHFVQFLAFLGFGCVYALFAGIYSLWYNVIWRSREYAYCNMVEDSVLCAVRGAHLPFITIVFGNAICLFGAILGLSMFVWQAFLVSDGMTAIQCRKEGKGDMPSWQIFKDMNWAKKNWKEFLGIAKSNESFLTRVLLPSGHKPYYAEEYTLGKV</sequence>
<dbReference type="PROSITE" id="PS51892">
    <property type="entry name" value="SUBTILASE"/>
    <property type="match status" value="1"/>
</dbReference>
<keyword evidence="8 17" id="KW-0378">Hydrolase</keyword>
<evidence type="ECO:0000256" key="9">
    <source>
        <dbReference type="ARBA" id="ARBA00022825"/>
    </source>
</evidence>
<dbReference type="PANTHER" id="PTHR42884:SF14">
    <property type="entry name" value="NEUROENDOCRINE CONVERTASE 1"/>
    <property type="match status" value="1"/>
</dbReference>
<dbReference type="GO" id="GO:0004252">
    <property type="term" value="F:serine-type endopeptidase activity"/>
    <property type="evidence" value="ECO:0007669"/>
    <property type="project" value="UniProtKB-UniRule"/>
</dbReference>
<dbReference type="CDD" id="cd04059">
    <property type="entry name" value="Peptidases_S8_Protein_convertases_Kexins_Furin-like"/>
    <property type="match status" value="1"/>
</dbReference>
<dbReference type="GO" id="GO:0005737">
    <property type="term" value="C:cytoplasm"/>
    <property type="evidence" value="ECO:0007669"/>
    <property type="project" value="UniProtKB-ARBA"/>
</dbReference>
<dbReference type="SUPFAM" id="SSF49785">
    <property type="entry name" value="Galactose-binding domain-like"/>
    <property type="match status" value="1"/>
</dbReference>
<dbReference type="PROSITE" id="PS51829">
    <property type="entry name" value="P_HOMO_B"/>
    <property type="match status" value="1"/>
</dbReference>
<protein>
    <recommendedName>
        <fullName evidence="21">P/Homo B domain-containing protein</fullName>
    </recommendedName>
</protein>
<evidence type="ECO:0000256" key="1">
    <source>
        <dbReference type="ARBA" id="ARBA00001913"/>
    </source>
</evidence>
<dbReference type="Gene3D" id="2.60.120.260">
    <property type="entry name" value="Galactose-binding domain-like"/>
    <property type="match status" value="1"/>
</dbReference>
<dbReference type="Pfam" id="PF16470">
    <property type="entry name" value="S8_pro-domain"/>
    <property type="match status" value="1"/>
</dbReference>
<feature type="active site" description="Charge relay system" evidence="16 17">
    <location>
        <position position="228"/>
    </location>
</feature>
<dbReference type="InterPro" id="IPR001594">
    <property type="entry name" value="Palmitoyltrfase_DHHC"/>
</dbReference>
<organism evidence="22 23">
    <name type="scientific">Steinernema hermaphroditum</name>
    <dbReference type="NCBI Taxonomy" id="289476"/>
    <lineage>
        <taxon>Eukaryota</taxon>
        <taxon>Metazoa</taxon>
        <taxon>Ecdysozoa</taxon>
        <taxon>Nematoda</taxon>
        <taxon>Chromadorea</taxon>
        <taxon>Rhabditida</taxon>
        <taxon>Tylenchina</taxon>
        <taxon>Panagrolaimomorpha</taxon>
        <taxon>Strongyloidoidea</taxon>
        <taxon>Steinernematidae</taxon>
        <taxon>Steinernema</taxon>
    </lineage>
</organism>
<keyword evidence="23" id="KW-1185">Reference proteome</keyword>
<name>A0AA39INJ1_9BILA</name>
<dbReference type="InterPro" id="IPR038466">
    <property type="entry name" value="S8_pro-domain_sf"/>
</dbReference>
<dbReference type="Proteomes" id="UP001175271">
    <property type="component" value="Unassembled WGS sequence"/>
</dbReference>
<comment type="similarity">
    <text evidence="3">Belongs to the peptidase S8 family. Furin subfamily.</text>
</comment>
<dbReference type="GO" id="GO:0005615">
    <property type="term" value="C:extracellular space"/>
    <property type="evidence" value="ECO:0007669"/>
    <property type="project" value="TreeGrafter"/>
</dbReference>
<dbReference type="AlphaFoldDB" id="A0AA39INJ1"/>
<comment type="caution">
    <text evidence="22">The sequence shown here is derived from an EMBL/GenBank/DDBJ whole genome shotgun (WGS) entry which is preliminary data.</text>
</comment>
<evidence type="ECO:0000313" key="23">
    <source>
        <dbReference type="Proteomes" id="UP001175271"/>
    </source>
</evidence>
<evidence type="ECO:0000256" key="4">
    <source>
        <dbReference type="ARBA" id="ARBA00022670"/>
    </source>
</evidence>
<dbReference type="InterPro" id="IPR034182">
    <property type="entry name" value="Kexin/furin"/>
</dbReference>
<evidence type="ECO:0000256" key="7">
    <source>
        <dbReference type="ARBA" id="ARBA00022729"/>
    </source>
</evidence>
<dbReference type="InterPro" id="IPR036852">
    <property type="entry name" value="Peptidase_S8/S53_dom_sf"/>
</dbReference>
<dbReference type="Pfam" id="PF01529">
    <property type="entry name" value="DHHC"/>
    <property type="match status" value="1"/>
</dbReference>
<feature type="signal peptide" evidence="20">
    <location>
        <begin position="1"/>
        <end position="19"/>
    </location>
</feature>
<feature type="transmembrane region" description="Helical" evidence="19">
    <location>
        <begin position="976"/>
        <end position="999"/>
    </location>
</feature>
<keyword evidence="9 17" id="KW-0720">Serine protease</keyword>
<dbReference type="GO" id="GO:0043005">
    <property type="term" value="C:neuron projection"/>
    <property type="evidence" value="ECO:0007669"/>
    <property type="project" value="TreeGrafter"/>
</dbReference>
<feature type="active site" description="Charge relay system" evidence="16 17">
    <location>
        <position position="189"/>
    </location>
</feature>
<feature type="transmembrane region" description="Helical" evidence="19">
    <location>
        <begin position="838"/>
        <end position="860"/>
    </location>
</feature>
<dbReference type="InterPro" id="IPR000209">
    <property type="entry name" value="Peptidase_S8/S53_dom"/>
</dbReference>
<keyword evidence="4 17" id="KW-0645">Protease</keyword>
<keyword evidence="14" id="KW-1015">Disulfide bond</keyword>
<evidence type="ECO:0000256" key="5">
    <source>
        <dbReference type="ARBA" id="ARBA00022685"/>
    </source>
</evidence>
<evidence type="ECO:0000256" key="15">
    <source>
        <dbReference type="ARBA" id="ARBA00023180"/>
    </source>
</evidence>
<dbReference type="PANTHER" id="PTHR42884">
    <property type="entry name" value="PROPROTEIN CONVERTASE SUBTILISIN/KEXIN-RELATED"/>
    <property type="match status" value="1"/>
</dbReference>
<feature type="chain" id="PRO_5041232362" description="P/Homo B domain-containing protein" evidence="20">
    <location>
        <begin position="20"/>
        <end position="1073"/>
    </location>
</feature>
<evidence type="ECO:0000313" key="22">
    <source>
        <dbReference type="EMBL" id="KAK0426881.1"/>
    </source>
</evidence>
<dbReference type="SUPFAM" id="SSF54897">
    <property type="entry name" value="Protease propeptides/inhibitors"/>
    <property type="match status" value="1"/>
</dbReference>
<evidence type="ECO:0000256" key="2">
    <source>
        <dbReference type="ARBA" id="ARBA00004141"/>
    </source>
</evidence>
<evidence type="ECO:0000256" key="10">
    <source>
        <dbReference type="ARBA" id="ARBA00022837"/>
    </source>
</evidence>
<dbReference type="FunFam" id="2.60.120.260:FF:000006">
    <property type="entry name" value="Proprotein convertase subtilisin/kexin type 5"/>
    <property type="match status" value="1"/>
</dbReference>
<dbReference type="InterPro" id="IPR008979">
    <property type="entry name" value="Galactose-bd-like_sf"/>
</dbReference>
<dbReference type="Pfam" id="PF01483">
    <property type="entry name" value="P_proprotein"/>
    <property type="match status" value="1"/>
</dbReference>
<dbReference type="SUPFAM" id="SSF52743">
    <property type="entry name" value="Subtilisin-like"/>
    <property type="match status" value="1"/>
</dbReference>
<keyword evidence="11 19" id="KW-1133">Transmembrane helix</keyword>
<dbReference type="GO" id="GO:0016486">
    <property type="term" value="P:peptide hormone processing"/>
    <property type="evidence" value="ECO:0007669"/>
    <property type="project" value="TreeGrafter"/>
</dbReference>
<evidence type="ECO:0000256" key="20">
    <source>
        <dbReference type="SAM" id="SignalP"/>
    </source>
</evidence>